<protein>
    <submittedName>
        <fullName evidence="1">Uncharacterized protein</fullName>
    </submittedName>
</protein>
<reference evidence="1" key="1">
    <citation type="journal article" date="2020" name="Nature">
        <title>Giant virus diversity and host interactions through global metagenomics.</title>
        <authorList>
            <person name="Schulz F."/>
            <person name="Roux S."/>
            <person name="Paez-Espino D."/>
            <person name="Jungbluth S."/>
            <person name="Walsh D.A."/>
            <person name="Denef V.J."/>
            <person name="McMahon K.D."/>
            <person name="Konstantinidis K.T."/>
            <person name="Eloe-Fadrosh E.A."/>
            <person name="Kyrpides N.C."/>
            <person name="Woyke T."/>
        </authorList>
    </citation>
    <scope>NUCLEOTIDE SEQUENCE</scope>
    <source>
        <strain evidence="1">GVMAG-M-3300023184-105</strain>
    </source>
</reference>
<dbReference type="EMBL" id="MN739960">
    <property type="protein sequence ID" value="QHT80082.1"/>
    <property type="molecule type" value="Genomic_DNA"/>
</dbReference>
<sequence>MNKSTTGCREVIKLKTRCFVSKKGKWCWSNNTRKNKCRLVKGKKETCCINPKRGHWCWSNNTKKNVVKKLKRSCCNRR</sequence>
<dbReference type="AlphaFoldDB" id="A0A6C0HHM9"/>
<evidence type="ECO:0000313" key="1">
    <source>
        <dbReference type="EMBL" id="QHT80082.1"/>
    </source>
</evidence>
<accession>A0A6C0HHM9</accession>
<proteinExistence type="predicted"/>
<organism evidence="1">
    <name type="scientific">viral metagenome</name>
    <dbReference type="NCBI Taxonomy" id="1070528"/>
    <lineage>
        <taxon>unclassified sequences</taxon>
        <taxon>metagenomes</taxon>
        <taxon>organismal metagenomes</taxon>
    </lineage>
</organism>
<name>A0A6C0HHM9_9ZZZZ</name>